<dbReference type="PROSITE" id="PS51038">
    <property type="entry name" value="BAH"/>
    <property type="match status" value="1"/>
</dbReference>
<feature type="domain" description="PHD-type" evidence="8">
    <location>
        <begin position="174"/>
        <end position="226"/>
    </location>
</feature>
<feature type="domain" description="PHD-type" evidence="13">
    <location>
        <begin position="783"/>
        <end position="895"/>
    </location>
</feature>
<evidence type="ECO:0000313" key="14">
    <source>
        <dbReference type="EMBL" id="EIE76893.1"/>
    </source>
</evidence>
<dbReference type="InterPro" id="IPR019787">
    <property type="entry name" value="Znf_PHD-finger"/>
</dbReference>
<dbReference type="InterPro" id="IPR017884">
    <property type="entry name" value="SANT_dom"/>
</dbReference>
<dbReference type="SMART" id="SM00439">
    <property type="entry name" value="BAH"/>
    <property type="match status" value="1"/>
</dbReference>
<evidence type="ECO:0000256" key="4">
    <source>
        <dbReference type="ARBA" id="ARBA00023125"/>
    </source>
</evidence>
<evidence type="ECO:0000259" key="12">
    <source>
        <dbReference type="PROSITE" id="PS51293"/>
    </source>
</evidence>
<dbReference type="VEuPathDB" id="FungiDB:RO3G_01597"/>
<keyword evidence="4" id="KW-0238">DNA-binding</keyword>
<dbReference type="Gene3D" id="2.30.30.490">
    <property type="match status" value="1"/>
</dbReference>
<dbReference type="InterPro" id="IPR001965">
    <property type="entry name" value="Znf_PHD"/>
</dbReference>
<dbReference type="OMA" id="WVMDEPP"/>
<dbReference type="Gene3D" id="1.10.10.60">
    <property type="entry name" value="Homeodomain-like"/>
    <property type="match status" value="1"/>
</dbReference>
<evidence type="ECO:0000256" key="7">
    <source>
        <dbReference type="SAM" id="MobiDB-lite"/>
    </source>
</evidence>
<dbReference type="SMART" id="SM00249">
    <property type="entry name" value="PHD"/>
    <property type="match status" value="3"/>
</dbReference>
<dbReference type="InterPro" id="IPR019786">
    <property type="entry name" value="Zinc_finger_PHD-type_CS"/>
</dbReference>
<dbReference type="InterPro" id="IPR009057">
    <property type="entry name" value="Homeodomain-like_sf"/>
</dbReference>
<dbReference type="InParanoid" id="I1BL13"/>
<dbReference type="FunCoup" id="I1BL13">
    <property type="interactions" value="185"/>
</dbReference>
<dbReference type="SUPFAM" id="SSF57716">
    <property type="entry name" value="Glucocorticoid receptor-like (DNA-binding domain)"/>
    <property type="match status" value="1"/>
</dbReference>
<dbReference type="GeneID" id="93608569"/>
<dbReference type="PROSITE" id="PS51293">
    <property type="entry name" value="SANT"/>
    <property type="match status" value="1"/>
</dbReference>
<dbReference type="eggNOG" id="KOG0955">
    <property type="taxonomic scope" value="Eukaryota"/>
</dbReference>
<evidence type="ECO:0000256" key="1">
    <source>
        <dbReference type="ARBA" id="ARBA00022723"/>
    </source>
</evidence>
<dbReference type="Gene3D" id="3.30.50.10">
    <property type="entry name" value="Erythroid Transcription Factor GATA-1, subunit A"/>
    <property type="match status" value="1"/>
</dbReference>
<dbReference type="Pfam" id="PF13831">
    <property type="entry name" value="PHD_2"/>
    <property type="match status" value="1"/>
</dbReference>
<dbReference type="STRING" id="246409.I1BL13"/>
<dbReference type="InterPro" id="IPR000679">
    <property type="entry name" value="Znf_GATA"/>
</dbReference>
<feature type="region of interest" description="Disordered" evidence="7">
    <location>
        <begin position="231"/>
        <end position="301"/>
    </location>
</feature>
<evidence type="ECO:0000256" key="5">
    <source>
        <dbReference type="ARBA" id="ARBA00023242"/>
    </source>
</evidence>
<dbReference type="GO" id="GO:0043565">
    <property type="term" value="F:sequence-specific DNA binding"/>
    <property type="evidence" value="ECO:0007669"/>
    <property type="project" value="InterPro"/>
</dbReference>
<dbReference type="PANTHER" id="PTHR47672:SF1">
    <property type="entry name" value="E3 UBIQUITIN-PROTEIN LIGASE SNT2"/>
    <property type="match status" value="1"/>
</dbReference>
<feature type="compositionally biased region" description="Low complexity" evidence="7">
    <location>
        <begin position="363"/>
        <end position="377"/>
    </location>
</feature>
<dbReference type="SUPFAM" id="SSF46689">
    <property type="entry name" value="Homeodomain-like"/>
    <property type="match status" value="1"/>
</dbReference>
<keyword evidence="3" id="KW-0862">Zinc</keyword>
<feature type="compositionally biased region" description="Low complexity" evidence="7">
    <location>
        <begin position="394"/>
        <end position="405"/>
    </location>
</feature>
<keyword evidence="15" id="KW-1185">Reference proteome</keyword>
<name>I1BL13_RHIO9</name>
<evidence type="ECO:0000256" key="2">
    <source>
        <dbReference type="ARBA" id="ARBA00022771"/>
    </source>
</evidence>
<dbReference type="SUPFAM" id="SSF57903">
    <property type="entry name" value="FYVE/PHD zinc finger"/>
    <property type="match status" value="2"/>
</dbReference>
<dbReference type="CDD" id="cd15497">
    <property type="entry name" value="PHD1_Snt2p_like"/>
    <property type="match status" value="1"/>
</dbReference>
<feature type="domain" description="GATA-type" evidence="9">
    <location>
        <begin position="601"/>
        <end position="663"/>
    </location>
</feature>
<dbReference type="SMART" id="SM01189">
    <property type="entry name" value="ELM2"/>
    <property type="match status" value="1"/>
</dbReference>
<dbReference type="Pfam" id="PF13832">
    <property type="entry name" value="zf-HC5HC2H_2"/>
    <property type="match status" value="1"/>
</dbReference>
<dbReference type="InterPro" id="IPR013088">
    <property type="entry name" value="Znf_NHR/GATA"/>
</dbReference>
<dbReference type="PANTHER" id="PTHR47672">
    <property type="entry name" value="E3 UBIQUITIN-PROTEIN LIGASE SNT2"/>
    <property type="match status" value="1"/>
</dbReference>
<dbReference type="Proteomes" id="UP000009138">
    <property type="component" value="Unassembled WGS sequence"/>
</dbReference>
<evidence type="ECO:0000313" key="15">
    <source>
        <dbReference type="Proteomes" id="UP000009138"/>
    </source>
</evidence>
<evidence type="ECO:0000259" key="8">
    <source>
        <dbReference type="PROSITE" id="PS50016"/>
    </source>
</evidence>
<dbReference type="GO" id="GO:0008270">
    <property type="term" value="F:zinc ion binding"/>
    <property type="evidence" value="ECO:0007669"/>
    <property type="project" value="UniProtKB-KW"/>
</dbReference>
<dbReference type="InterPro" id="IPR029617">
    <property type="entry name" value="Snt2"/>
</dbReference>
<evidence type="ECO:0000259" key="9">
    <source>
        <dbReference type="PROSITE" id="PS50114"/>
    </source>
</evidence>
<evidence type="ECO:0000259" key="13">
    <source>
        <dbReference type="PROSITE" id="PS51805"/>
    </source>
</evidence>
<dbReference type="GO" id="GO:0036205">
    <property type="term" value="P:histone catabolic process"/>
    <property type="evidence" value="ECO:0007669"/>
    <property type="project" value="TreeGrafter"/>
</dbReference>
<feature type="compositionally biased region" description="Low complexity" evidence="7">
    <location>
        <begin position="231"/>
        <end position="242"/>
    </location>
</feature>
<feature type="compositionally biased region" description="Low complexity" evidence="7">
    <location>
        <begin position="271"/>
        <end position="301"/>
    </location>
</feature>
<feature type="compositionally biased region" description="Basic residues" evidence="7">
    <location>
        <begin position="378"/>
        <end position="389"/>
    </location>
</feature>
<dbReference type="CDD" id="cd00202">
    <property type="entry name" value="ZnF_GATA"/>
    <property type="match status" value="1"/>
</dbReference>
<evidence type="ECO:0000259" key="10">
    <source>
        <dbReference type="PROSITE" id="PS51038"/>
    </source>
</evidence>
<feature type="region of interest" description="Disordered" evidence="7">
    <location>
        <begin position="348"/>
        <end position="428"/>
    </location>
</feature>
<dbReference type="InterPro" id="IPR001025">
    <property type="entry name" value="BAH_dom"/>
</dbReference>
<dbReference type="InterPro" id="IPR011011">
    <property type="entry name" value="Znf_FYVE_PHD"/>
</dbReference>
<proteinExistence type="predicted"/>
<organism evidence="14 15">
    <name type="scientific">Rhizopus delemar (strain RA 99-880 / ATCC MYA-4621 / FGSC 9543 / NRRL 43880)</name>
    <name type="common">Mucormycosis agent</name>
    <name type="synonym">Rhizopus arrhizus var. delemar</name>
    <dbReference type="NCBI Taxonomy" id="246409"/>
    <lineage>
        <taxon>Eukaryota</taxon>
        <taxon>Fungi</taxon>
        <taxon>Fungi incertae sedis</taxon>
        <taxon>Mucoromycota</taxon>
        <taxon>Mucoromycotina</taxon>
        <taxon>Mucoromycetes</taxon>
        <taxon>Mucorales</taxon>
        <taxon>Mucorineae</taxon>
        <taxon>Rhizopodaceae</taxon>
        <taxon>Rhizopus</taxon>
    </lineage>
</organism>
<feature type="domain" description="PHD-type" evidence="8">
    <location>
        <begin position="726"/>
        <end position="774"/>
    </location>
</feature>
<dbReference type="Gene3D" id="3.30.40.10">
    <property type="entry name" value="Zinc/RING finger domain, C3HC4 (zinc finger)"/>
    <property type="match status" value="2"/>
</dbReference>
<dbReference type="InterPro" id="IPR043151">
    <property type="entry name" value="BAH_sf"/>
</dbReference>
<feature type="compositionally biased region" description="Polar residues" evidence="7">
    <location>
        <begin position="258"/>
        <end position="270"/>
    </location>
</feature>
<dbReference type="PROSITE" id="PS50114">
    <property type="entry name" value="GATA_ZN_FINGER_2"/>
    <property type="match status" value="1"/>
</dbReference>
<keyword evidence="2 6" id="KW-0863">Zinc-finger</keyword>
<evidence type="ECO:0000259" key="11">
    <source>
        <dbReference type="PROSITE" id="PS51156"/>
    </source>
</evidence>
<reference evidence="14 15" key="1">
    <citation type="journal article" date="2009" name="PLoS Genet.">
        <title>Genomic analysis of the basal lineage fungus Rhizopus oryzae reveals a whole-genome duplication.</title>
        <authorList>
            <person name="Ma L.-J."/>
            <person name="Ibrahim A.S."/>
            <person name="Skory C."/>
            <person name="Grabherr M.G."/>
            <person name="Burger G."/>
            <person name="Butler M."/>
            <person name="Elias M."/>
            <person name="Idnurm A."/>
            <person name="Lang B.F."/>
            <person name="Sone T."/>
            <person name="Abe A."/>
            <person name="Calvo S.E."/>
            <person name="Corrochano L.M."/>
            <person name="Engels R."/>
            <person name="Fu J."/>
            <person name="Hansberg W."/>
            <person name="Kim J.-M."/>
            <person name="Kodira C.D."/>
            <person name="Koehrsen M.J."/>
            <person name="Liu B."/>
            <person name="Miranda-Saavedra D."/>
            <person name="O'Leary S."/>
            <person name="Ortiz-Castellanos L."/>
            <person name="Poulter R."/>
            <person name="Rodriguez-Romero J."/>
            <person name="Ruiz-Herrera J."/>
            <person name="Shen Y.-Q."/>
            <person name="Zeng Q."/>
            <person name="Galagan J."/>
            <person name="Birren B.W."/>
            <person name="Cuomo C.A."/>
            <person name="Wickes B.L."/>
        </authorList>
    </citation>
    <scope>NUCLEOTIDE SEQUENCE [LARGE SCALE GENOMIC DNA]</scope>
    <source>
        <strain evidence="15">RA 99-880 / ATCC MYA-4621 / FGSC 9543 / NRRL 43880</strain>
    </source>
</reference>
<dbReference type="InterPro" id="IPR034732">
    <property type="entry name" value="EPHD"/>
</dbReference>
<dbReference type="GO" id="GO:0006355">
    <property type="term" value="P:regulation of DNA-templated transcription"/>
    <property type="evidence" value="ECO:0007669"/>
    <property type="project" value="InterPro"/>
</dbReference>
<feature type="domain" description="ELM2" evidence="11">
    <location>
        <begin position="341"/>
        <end position="493"/>
    </location>
</feature>
<dbReference type="PROSITE" id="PS01359">
    <property type="entry name" value="ZF_PHD_1"/>
    <property type="match status" value="1"/>
</dbReference>
<dbReference type="GO" id="GO:0048189">
    <property type="term" value="C:Lid2 complex"/>
    <property type="evidence" value="ECO:0007669"/>
    <property type="project" value="TreeGrafter"/>
</dbReference>
<dbReference type="RefSeq" id="XP_067512289.1">
    <property type="nucleotide sequence ID" value="XM_067656188.1"/>
</dbReference>
<protein>
    <recommendedName>
        <fullName evidence="16">BAH-domain-containing protein</fullName>
    </recommendedName>
</protein>
<feature type="domain" description="BAH" evidence="10">
    <location>
        <begin position="19"/>
        <end position="137"/>
    </location>
</feature>
<keyword evidence="5" id="KW-0539">Nucleus</keyword>
<dbReference type="EMBL" id="CH476732">
    <property type="protein sequence ID" value="EIE76893.1"/>
    <property type="molecule type" value="Genomic_DNA"/>
</dbReference>
<accession>I1BL13</accession>
<dbReference type="Pfam" id="PF01426">
    <property type="entry name" value="BAH"/>
    <property type="match status" value="1"/>
</dbReference>
<keyword evidence="1" id="KW-0479">Metal-binding</keyword>
<dbReference type="GO" id="GO:0004842">
    <property type="term" value="F:ubiquitin-protein transferase activity"/>
    <property type="evidence" value="ECO:0007669"/>
    <property type="project" value="TreeGrafter"/>
</dbReference>
<dbReference type="SMART" id="SM00401">
    <property type="entry name" value="ZnF_GATA"/>
    <property type="match status" value="1"/>
</dbReference>
<evidence type="ECO:0000256" key="6">
    <source>
        <dbReference type="PROSITE-ProRule" id="PRU00094"/>
    </source>
</evidence>
<dbReference type="OrthoDB" id="336088at2759"/>
<dbReference type="PROSITE" id="PS50016">
    <property type="entry name" value="ZF_PHD_2"/>
    <property type="match status" value="2"/>
</dbReference>
<dbReference type="PROSITE" id="PS51805">
    <property type="entry name" value="EPHD"/>
    <property type="match status" value="1"/>
</dbReference>
<feature type="domain" description="SANT" evidence="12">
    <location>
        <begin position="498"/>
        <end position="549"/>
    </location>
</feature>
<gene>
    <name evidence="14" type="ORF">RO3G_01597</name>
</gene>
<dbReference type="FunFam" id="1.10.10.60:FF:000012">
    <property type="entry name" value="Metastasis-associated 1 family, member 3"/>
    <property type="match status" value="1"/>
</dbReference>
<dbReference type="Pfam" id="PF00628">
    <property type="entry name" value="PHD"/>
    <property type="match status" value="1"/>
</dbReference>
<dbReference type="Pfam" id="PF01448">
    <property type="entry name" value="ELM2"/>
    <property type="match status" value="1"/>
</dbReference>
<dbReference type="PROSITE" id="PS51156">
    <property type="entry name" value="ELM2"/>
    <property type="match status" value="1"/>
</dbReference>
<dbReference type="InterPro" id="IPR013083">
    <property type="entry name" value="Znf_RING/FYVE/PHD"/>
</dbReference>
<evidence type="ECO:0008006" key="16">
    <source>
        <dbReference type="Google" id="ProtNLM"/>
    </source>
</evidence>
<dbReference type="GO" id="GO:0003682">
    <property type="term" value="F:chromatin binding"/>
    <property type="evidence" value="ECO:0007669"/>
    <property type="project" value="InterPro"/>
</dbReference>
<sequence>MTDVKSAPHITSTTLADGVTVHINDHVYLAPEHLGEPYYVGRIMEFCNSYKRKGLQARIAWFNRPKDVINRKSADPCLLVATMHSDINPVSSIRGKCVVTHKYYISKDQIDDYRKQQDHFYYNQLYDRYIQRVYDVVPCETVQNVPMDTLDALKQRYQFIVVEQGKASDLTVARRICCVCQEWCSSAASVKCAACQKSYHMTCLNPPLARKPSKGFAWQCAFCTRQEVLASSSNPDSPVSSNQKTSDKNDAKKRQTRTTRSQISKSQPQTQPQIMTAQPEQQQQQPASVSQPSAIKIKINNPKKVKNSEIKMTNMWPFRYFGVNTNMGDILDIDDRIYPRAKSRIGPKYQANVPDWDPTKNRSLSPVSESNSLSSSKSKTKKSDKKGKSVQRLSSSKRSVEPSPSDISSADNYEPFDRSSMAPIRGGDDTVTCVYRPGILNDEQVDDYMDQVKQLNNIPLPSHSSDLMDRALYELEQGQYHTDIAFEKMSQLGPDDFEHIVDWSKKEVELFEQSIREHGHDLNYAKKSVGTKSMADIVRFFYQWKKTDRYEPVYSEWTKIFKPTKKFKKLAQKKKSHHVVKDEVESDEESDPTIVPKATYSGRSYQCMNCLTNESDIWRRSPSDIDRKRKVFNQVLCDDCGIYWLKYAKTKPISESTRKVNGQGQINNTIPHTPHGRITMTNITNTIGNAVETLESQKRKRNDSSSKLIVKKIKEEKSEIPLKFEPTECKVCLQFGLEDKLYTCYDCGLSVHSDCYGIESMDKEGWVCDPCSNRINPVASYVYECILCCKSSEEIQQPLKKTAGYYWAHVQCAAFIPEIKFVHPKSLSPVEYIGCVNSARLDAVCQLCNSIRGACVACTECKKTVHVQCAIEHKFRLAFEIQSATTTSAGGKIKIPIIPAGLFHSSSPSGLMVPQVWCPTHNITTRKLIDLNTRTSTTQESSIMVYAKNYKLIAKGTTPAMRRFRQATYHPYYLYDHHSSKNHHHRHPKVPNAREAALEALTIAEIPSLDQHTTLSLPSKTTSLASLPVRVCATDGCSVQHTPIWWSIEEDSDKKICQRCHSLKLLYANPEDIKTALHACATLGSKTGRSSQ</sequence>
<evidence type="ECO:0000256" key="3">
    <source>
        <dbReference type="ARBA" id="ARBA00022833"/>
    </source>
</evidence>
<dbReference type="AlphaFoldDB" id="I1BL13"/>
<dbReference type="InterPro" id="IPR000949">
    <property type="entry name" value="ELM2_dom"/>
</dbReference>